<dbReference type="AlphaFoldDB" id="A0A484FBA1"/>
<accession>A0A484FBA1</accession>
<feature type="region of interest" description="Disordered" evidence="1">
    <location>
        <begin position="1"/>
        <end position="92"/>
    </location>
</feature>
<keyword evidence="3" id="KW-1185">Reference proteome</keyword>
<proteinExistence type="predicted"/>
<dbReference type="Proteomes" id="UP000014480">
    <property type="component" value="Unassembled WGS sequence"/>
</dbReference>
<reference evidence="3" key="1">
    <citation type="journal article" date="2013" name="New Phytol.">
        <title>Comparative genomic and transcriptomic analyses reveal the hemibiotrophic stage shift of Colletotrichum fungi.</title>
        <authorList>
            <person name="Gan P."/>
            <person name="Ikeda K."/>
            <person name="Irieda H."/>
            <person name="Narusaka M."/>
            <person name="O'Connell R.J."/>
            <person name="Narusaka Y."/>
            <person name="Takano Y."/>
            <person name="Kubo Y."/>
            <person name="Shirasu K."/>
        </authorList>
    </citation>
    <scope>NUCLEOTIDE SEQUENCE [LARGE SCALE GENOMIC DNA]</scope>
    <source>
        <strain evidence="3">104-T / ATCC 96160 / CBS 514.97 / LARS 414 / MAFF 240422</strain>
    </source>
</reference>
<protein>
    <submittedName>
        <fullName evidence="2">Uncharacterized protein</fullName>
    </submittedName>
</protein>
<evidence type="ECO:0000313" key="3">
    <source>
        <dbReference type="Proteomes" id="UP000014480"/>
    </source>
</evidence>
<organism evidence="2 3">
    <name type="scientific">Colletotrichum orbiculare (strain 104-T / ATCC 96160 / CBS 514.97 / LARS 414 / MAFF 240422)</name>
    <name type="common">Cucumber anthracnose fungus</name>
    <name type="synonym">Colletotrichum lagenarium</name>
    <dbReference type="NCBI Taxonomy" id="1213857"/>
    <lineage>
        <taxon>Eukaryota</taxon>
        <taxon>Fungi</taxon>
        <taxon>Dikarya</taxon>
        <taxon>Ascomycota</taxon>
        <taxon>Pezizomycotina</taxon>
        <taxon>Sordariomycetes</taxon>
        <taxon>Hypocreomycetidae</taxon>
        <taxon>Glomerellales</taxon>
        <taxon>Glomerellaceae</taxon>
        <taxon>Colletotrichum</taxon>
        <taxon>Colletotrichum orbiculare species complex</taxon>
    </lineage>
</organism>
<gene>
    <name evidence="2" type="ORF">Cob_v011846</name>
</gene>
<comment type="caution">
    <text evidence="2">The sequence shown here is derived from an EMBL/GenBank/DDBJ whole genome shotgun (WGS) entry which is preliminary data.</text>
</comment>
<evidence type="ECO:0000256" key="1">
    <source>
        <dbReference type="SAM" id="MobiDB-lite"/>
    </source>
</evidence>
<dbReference type="EMBL" id="AMCV02000041">
    <property type="protein sequence ID" value="TDZ15343.1"/>
    <property type="molecule type" value="Genomic_DNA"/>
</dbReference>
<feature type="compositionally biased region" description="Polar residues" evidence="1">
    <location>
        <begin position="72"/>
        <end position="83"/>
    </location>
</feature>
<feature type="compositionally biased region" description="Basic and acidic residues" evidence="1">
    <location>
        <begin position="20"/>
        <end position="39"/>
    </location>
</feature>
<name>A0A484FBA1_COLOR</name>
<reference evidence="3" key="2">
    <citation type="journal article" date="2019" name="Mol. Plant Microbe Interact.">
        <title>Genome sequence resources for four phytopathogenic fungi from the Colletotrichum orbiculare species complex.</title>
        <authorList>
            <person name="Gan P."/>
            <person name="Tsushima A."/>
            <person name="Narusaka M."/>
            <person name="Narusaka Y."/>
            <person name="Takano Y."/>
            <person name="Kubo Y."/>
            <person name="Shirasu K."/>
        </authorList>
    </citation>
    <scope>GENOME REANNOTATION</scope>
    <source>
        <strain evidence="3">104-T / ATCC 96160 / CBS 514.97 / LARS 414 / MAFF 240422</strain>
    </source>
</reference>
<evidence type="ECO:0000313" key="2">
    <source>
        <dbReference type="EMBL" id="TDZ15343.1"/>
    </source>
</evidence>
<sequence>MLSQQHSAAELEDGSQMDIGSDKAPSEVGSIHDHSRLDTDSDEEAGSTSYGLTSELEDGNQMDIGSDKASTDVASTRGQSLSHVDSDKKAESTRYGLTHELAEAIEEAYSDSKGFFGEVLKVKIHPAHLQVQDLSERVEDGGIYIAMKKANYDPDQ</sequence>